<dbReference type="EMBL" id="GL732560">
    <property type="protein sequence ID" value="EFX77770.1"/>
    <property type="molecule type" value="Genomic_DNA"/>
</dbReference>
<dbReference type="AlphaFoldDB" id="E9GRG6"/>
<dbReference type="eggNOG" id="ENOG502T16Y">
    <property type="taxonomic scope" value="Eukaryota"/>
</dbReference>
<proteinExistence type="predicted"/>
<sequence>MAGPYNVLVNEPSKAVIVQPRTEPGVPEEESESSDESDEELVPERVDTLAKKKKKKKEKKQPKETARRKLVADWWTEFVPTYLKDLNRFHQDQTPSKSVKLGQLVLIHVDYVKRINWNIGRVIELIKGRDHLVRKVKLVMVDSKGKTSIVNRPVQNLYPLEVEPGIIDADFAKNPSRFGDHVTSSGQVCKRTYMGGVWKTTALGDEATDCRPHVAQPREVTIASVLDGVTGKRPGNGDKATSGRPHRAQPRKTTSASGVDGGDTNRPSDVATATGARPRHGPLKMPVVNVPASADLERSNPIEWIDDEDLTPKQLRAEVGRRDRAQAAWRPKPAVKNATGVDLDQREVLDG</sequence>
<organism evidence="3 4">
    <name type="scientific">Daphnia pulex</name>
    <name type="common">Water flea</name>
    <dbReference type="NCBI Taxonomy" id="6669"/>
    <lineage>
        <taxon>Eukaryota</taxon>
        <taxon>Metazoa</taxon>
        <taxon>Ecdysozoa</taxon>
        <taxon>Arthropoda</taxon>
        <taxon>Crustacea</taxon>
        <taxon>Branchiopoda</taxon>
        <taxon>Diplostraca</taxon>
        <taxon>Cladocera</taxon>
        <taxon>Anomopoda</taxon>
        <taxon>Daphniidae</taxon>
        <taxon>Daphnia</taxon>
    </lineage>
</organism>
<name>E9GRG6_DAPPU</name>
<dbReference type="InterPro" id="IPR040676">
    <property type="entry name" value="DUF5641"/>
</dbReference>
<feature type="region of interest" description="Disordered" evidence="1">
    <location>
        <begin position="16"/>
        <end position="64"/>
    </location>
</feature>
<dbReference type="PhylomeDB" id="E9GRG6"/>
<dbReference type="KEGG" id="dpx:DAPPUDRAFT_105679"/>
<feature type="compositionally biased region" description="Basic residues" evidence="1">
    <location>
        <begin position="51"/>
        <end position="60"/>
    </location>
</feature>
<evidence type="ECO:0000256" key="1">
    <source>
        <dbReference type="SAM" id="MobiDB-lite"/>
    </source>
</evidence>
<evidence type="ECO:0000313" key="3">
    <source>
        <dbReference type="EMBL" id="EFX77770.1"/>
    </source>
</evidence>
<keyword evidence="4" id="KW-1185">Reference proteome</keyword>
<accession>E9GRG6</accession>
<feature type="region of interest" description="Disordered" evidence="1">
    <location>
        <begin position="321"/>
        <end position="351"/>
    </location>
</feature>
<evidence type="ECO:0000259" key="2">
    <source>
        <dbReference type="Pfam" id="PF18701"/>
    </source>
</evidence>
<dbReference type="HOGENOM" id="CLU_790530_0_0_1"/>
<feature type="compositionally biased region" description="Acidic residues" evidence="1">
    <location>
        <begin position="26"/>
        <end position="41"/>
    </location>
</feature>
<feature type="domain" description="DUF5641" evidence="2">
    <location>
        <begin position="68"/>
        <end position="160"/>
    </location>
</feature>
<dbReference type="OrthoDB" id="6377381at2759"/>
<dbReference type="InParanoid" id="E9GRG6"/>
<reference evidence="3 4" key="1">
    <citation type="journal article" date="2011" name="Science">
        <title>The ecoresponsive genome of Daphnia pulex.</title>
        <authorList>
            <person name="Colbourne J.K."/>
            <person name="Pfrender M.E."/>
            <person name="Gilbert D."/>
            <person name="Thomas W.K."/>
            <person name="Tucker A."/>
            <person name="Oakley T.H."/>
            <person name="Tokishita S."/>
            <person name="Aerts A."/>
            <person name="Arnold G.J."/>
            <person name="Basu M.K."/>
            <person name="Bauer D.J."/>
            <person name="Caceres C.E."/>
            <person name="Carmel L."/>
            <person name="Casola C."/>
            <person name="Choi J.H."/>
            <person name="Detter J.C."/>
            <person name="Dong Q."/>
            <person name="Dusheyko S."/>
            <person name="Eads B.D."/>
            <person name="Frohlich T."/>
            <person name="Geiler-Samerotte K.A."/>
            <person name="Gerlach D."/>
            <person name="Hatcher P."/>
            <person name="Jogdeo S."/>
            <person name="Krijgsveld J."/>
            <person name="Kriventseva E.V."/>
            <person name="Kultz D."/>
            <person name="Laforsch C."/>
            <person name="Lindquist E."/>
            <person name="Lopez J."/>
            <person name="Manak J.R."/>
            <person name="Muller J."/>
            <person name="Pangilinan J."/>
            <person name="Patwardhan R.P."/>
            <person name="Pitluck S."/>
            <person name="Pritham E.J."/>
            <person name="Rechtsteiner A."/>
            <person name="Rho M."/>
            <person name="Rogozin I.B."/>
            <person name="Sakarya O."/>
            <person name="Salamov A."/>
            <person name="Schaack S."/>
            <person name="Shapiro H."/>
            <person name="Shiga Y."/>
            <person name="Skalitzky C."/>
            <person name="Smith Z."/>
            <person name="Souvorov A."/>
            <person name="Sung W."/>
            <person name="Tang Z."/>
            <person name="Tsuchiya D."/>
            <person name="Tu H."/>
            <person name="Vos H."/>
            <person name="Wang M."/>
            <person name="Wolf Y.I."/>
            <person name="Yamagata H."/>
            <person name="Yamada T."/>
            <person name="Ye Y."/>
            <person name="Shaw J.R."/>
            <person name="Andrews J."/>
            <person name="Crease T.J."/>
            <person name="Tang H."/>
            <person name="Lucas S.M."/>
            <person name="Robertson H.M."/>
            <person name="Bork P."/>
            <person name="Koonin E.V."/>
            <person name="Zdobnov E.M."/>
            <person name="Grigoriev I.V."/>
            <person name="Lynch M."/>
            <person name="Boore J.L."/>
        </authorList>
    </citation>
    <scope>NUCLEOTIDE SEQUENCE [LARGE SCALE GENOMIC DNA]</scope>
</reference>
<evidence type="ECO:0000313" key="4">
    <source>
        <dbReference type="Proteomes" id="UP000000305"/>
    </source>
</evidence>
<gene>
    <name evidence="3" type="ORF">DAPPUDRAFT_105679</name>
</gene>
<dbReference type="Pfam" id="PF18701">
    <property type="entry name" value="DUF5641"/>
    <property type="match status" value="1"/>
</dbReference>
<feature type="region of interest" description="Disordered" evidence="1">
    <location>
        <begin position="223"/>
        <end position="286"/>
    </location>
</feature>
<dbReference type="Proteomes" id="UP000000305">
    <property type="component" value="Unassembled WGS sequence"/>
</dbReference>
<protein>
    <recommendedName>
        <fullName evidence="2">DUF5641 domain-containing protein</fullName>
    </recommendedName>
</protein>